<dbReference type="EMBL" id="QGKX02001290">
    <property type="protein sequence ID" value="KAF3535610.1"/>
    <property type="molecule type" value="Genomic_DNA"/>
</dbReference>
<gene>
    <name evidence="2" type="ORF">F2Q69_00021563</name>
</gene>
<feature type="region of interest" description="Disordered" evidence="1">
    <location>
        <begin position="67"/>
        <end position="134"/>
    </location>
</feature>
<organism evidence="2 3">
    <name type="scientific">Brassica cretica</name>
    <name type="common">Mustard</name>
    <dbReference type="NCBI Taxonomy" id="69181"/>
    <lineage>
        <taxon>Eukaryota</taxon>
        <taxon>Viridiplantae</taxon>
        <taxon>Streptophyta</taxon>
        <taxon>Embryophyta</taxon>
        <taxon>Tracheophyta</taxon>
        <taxon>Spermatophyta</taxon>
        <taxon>Magnoliopsida</taxon>
        <taxon>eudicotyledons</taxon>
        <taxon>Gunneridae</taxon>
        <taxon>Pentapetalae</taxon>
        <taxon>rosids</taxon>
        <taxon>malvids</taxon>
        <taxon>Brassicales</taxon>
        <taxon>Brassicaceae</taxon>
        <taxon>Brassiceae</taxon>
        <taxon>Brassica</taxon>
    </lineage>
</organism>
<evidence type="ECO:0000256" key="1">
    <source>
        <dbReference type="SAM" id="MobiDB-lite"/>
    </source>
</evidence>
<dbReference type="Proteomes" id="UP000712600">
    <property type="component" value="Unassembled WGS sequence"/>
</dbReference>
<evidence type="ECO:0000313" key="2">
    <source>
        <dbReference type="EMBL" id="KAF3535610.1"/>
    </source>
</evidence>
<name>A0A8S9Q2M0_BRACR</name>
<accession>A0A8S9Q2M0</accession>
<evidence type="ECO:0000313" key="3">
    <source>
        <dbReference type="Proteomes" id="UP000712600"/>
    </source>
</evidence>
<proteinExistence type="predicted"/>
<feature type="compositionally biased region" description="Acidic residues" evidence="1">
    <location>
        <begin position="113"/>
        <end position="134"/>
    </location>
</feature>
<feature type="compositionally biased region" description="Acidic residues" evidence="1">
    <location>
        <begin position="70"/>
        <end position="105"/>
    </location>
</feature>
<protein>
    <submittedName>
        <fullName evidence="2">Uncharacterized protein</fullName>
    </submittedName>
</protein>
<feature type="region of interest" description="Disordered" evidence="1">
    <location>
        <begin position="1"/>
        <end position="25"/>
    </location>
</feature>
<sequence length="134" mass="14787">MAKTRGRGQIGSRRSRHNQGLEVEDLTPQVASATTLKVKKRTAKKVTSPKKNLILTPTRRSSIIKKVAAQEDEVEDVTPEDDEIKDVTPLDDEVEDITPEDGGVVEEDKGNDNEADQAEEAMSENDKEDTEIEG</sequence>
<dbReference type="AlphaFoldDB" id="A0A8S9Q2M0"/>
<reference evidence="2" key="1">
    <citation type="submission" date="2019-12" db="EMBL/GenBank/DDBJ databases">
        <title>Genome sequencing and annotation of Brassica cretica.</title>
        <authorList>
            <person name="Studholme D.J."/>
            <person name="Sarris P."/>
        </authorList>
    </citation>
    <scope>NUCLEOTIDE SEQUENCE</scope>
    <source>
        <strain evidence="2">PFS-109/04</strain>
        <tissue evidence="2">Leaf</tissue>
    </source>
</reference>
<comment type="caution">
    <text evidence="2">The sequence shown here is derived from an EMBL/GenBank/DDBJ whole genome shotgun (WGS) entry which is preliminary data.</text>
</comment>